<dbReference type="EMBL" id="QPFP01000010">
    <property type="protein sequence ID" value="TEB34313.1"/>
    <property type="molecule type" value="Genomic_DNA"/>
</dbReference>
<dbReference type="AlphaFoldDB" id="A0A4Y7TJF1"/>
<protein>
    <submittedName>
        <fullName evidence="2">Uncharacterized protein</fullName>
    </submittedName>
</protein>
<organism evidence="2 3">
    <name type="scientific">Coprinellus micaceus</name>
    <name type="common">Glistening ink-cap mushroom</name>
    <name type="synonym">Coprinus micaceus</name>
    <dbReference type="NCBI Taxonomy" id="71717"/>
    <lineage>
        <taxon>Eukaryota</taxon>
        <taxon>Fungi</taxon>
        <taxon>Dikarya</taxon>
        <taxon>Basidiomycota</taxon>
        <taxon>Agaricomycotina</taxon>
        <taxon>Agaricomycetes</taxon>
        <taxon>Agaricomycetidae</taxon>
        <taxon>Agaricales</taxon>
        <taxon>Agaricineae</taxon>
        <taxon>Psathyrellaceae</taxon>
        <taxon>Coprinellus</taxon>
    </lineage>
</organism>
<name>A0A4Y7TJF1_COPMI</name>
<dbReference type="Proteomes" id="UP000298030">
    <property type="component" value="Unassembled WGS sequence"/>
</dbReference>
<comment type="caution">
    <text evidence="2">The sequence shown here is derived from an EMBL/GenBank/DDBJ whole genome shotgun (WGS) entry which is preliminary data.</text>
</comment>
<proteinExistence type="predicted"/>
<evidence type="ECO:0000256" key="1">
    <source>
        <dbReference type="SAM" id="MobiDB-lite"/>
    </source>
</evidence>
<feature type="region of interest" description="Disordered" evidence="1">
    <location>
        <begin position="81"/>
        <end position="101"/>
    </location>
</feature>
<accession>A0A4Y7TJF1</accession>
<keyword evidence="3" id="KW-1185">Reference proteome</keyword>
<reference evidence="2 3" key="1">
    <citation type="journal article" date="2019" name="Nat. Ecol. Evol.">
        <title>Megaphylogeny resolves global patterns of mushroom evolution.</title>
        <authorList>
            <person name="Varga T."/>
            <person name="Krizsan K."/>
            <person name="Foldi C."/>
            <person name="Dima B."/>
            <person name="Sanchez-Garcia M."/>
            <person name="Sanchez-Ramirez S."/>
            <person name="Szollosi G.J."/>
            <person name="Szarkandi J.G."/>
            <person name="Papp V."/>
            <person name="Albert L."/>
            <person name="Andreopoulos W."/>
            <person name="Angelini C."/>
            <person name="Antonin V."/>
            <person name="Barry K.W."/>
            <person name="Bougher N.L."/>
            <person name="Buchanan P."/>
            <person name="Buyck B."/>
            <person name="Bense V."/>
            <person name="Catcheside P."/>
            <person name="Chovatia M."/>
            <person name="Cooper J."/>
            <person name="Damon W."/>
            <person name="Desjardin D."/>
            <person name="Finy P."/>
            <person name="Geml J."/>
            <person name="Haridas S."/>
            <person name="Hughes K."/>
            <person name="Justo A."/>
            <person name="Karasinski D."/>
            <person name="Kautmanova I."/>
            <person name="Kiss B."/>
            <person name="Kocsube S."/>
            <person name="Kotiranta H."/>
            <person name="LaButti K.M."/>
            <person name="Lechner B.E."/>
            <person name="Liimatainen K."/>
            <person name="Lipzen A."/>
            <person name="Lukacs Z."/>
            <person name="Mihaltcheva S."/>
            <person name="Morgado L.N."/>
            <person name="Niskanen T."/>
            <person name="Noordeloos M.E."/>
            <person name="Ohm R.A."/>
            <person name="Ortiz-Santana B."/>
            <person name="Ovrebo C."/>
            <person name="Racz N."/>
            <person name="Riley R."/>
            <person name="Savchenko A."/>
            <person name="Shiryaev A."/>
            <person name="Soop K."/>
            <person name="Spirin V."/>
            <person name="Szebenyi C."/>
            <person name="Tomsovsky M."/>
            <person name="Tulloss R.E."/>
            <person name="Uehling J."/>
            <person name="Grigoriev I.V."/>
            <person name="Vagvolgyi C."/>
            <person name="Papp T."/>
            <person name="Martin F.M."/>
            <person name="Miettinen O."/>
            <person name="Hibbett D.S."/>
            <person name="Nagy L.G."/>
        </authorList>
    </citation>
    <scope>NUCLEOTIDE SEQUENCE [LARGE SCALE GENOMIC DNA]</scope>
    <source>
        <strain evidence="2 3">FP101781</strain>
    </source>
</reference>
<sequence length="177" mass="19569">MLREESMGAFALALSFQRGVTQKHTPSWFRPDSPPFQLHESPRRVLMSHMDSKAPECPMSCSTPIPPYSRNFAQHCSAAFPVRRPAGDPPPSGSSLRGSSSLVNASLVSTTSSFPRGSVLDPSHEHTKKPSNMSIQLPERRYISPISTTRDELKASSLAYTISKYLQPGWYPIPVLE</sequence>
<evidence type="ECO:0000313" key="3">
    <source>
        <dbReference type="Proteomes" id="UP000298030"/>
    </source>
</evidence>
<evidence type="ECO:0000313" key="2">
    <source>
        <dbReference type="EMBL" id="TEB34313.1"/>
    </source>
</evidence>
<gene>
    <name evidence="2" type="ORF">FA13DRAFT_80217</name>
</gene>